<evidence type="ECO:0000256" key="1">
    <source>
        <dbReference type="ARBA" id="ARBA00006623"/>
    </source>
</evidence>
<organism evidence="4 5">
    <name type="scientific">Euroglyphus maynei</name>
    <name type="common">Mayne's house dust mite</name>
    <dbReference type="NCBI Taxonomy" id="6958"/>
    <lineage>
        <taxon>Eukaryota</taxon>
        <taxon>Metazoa</taxon>
        <taxon>Ecdysozoa</taxon>
        <taxon>Arthropoda</taxon>
        <taxon>Chelicerata</taxon>
        <taxon>Arachnida</taxon>
        <taxon>Acari</taxon>
        <taxon>Acariformes</taxon>
        <taxon>Sarcoptiformes</taxon>
        <taxon>Astigmata</taxon>
        <taxon>Psoroptidia</taxon>
        <taxon>Analgoidea</taxon>
        <taxon>Pyroglyphidae</taxon>
        <taxon>Pyroglyphinae</taxon>
        <taxon>Euroglyphus</taxon>
    </lineage>
</organism>
<dbReference type="Pfam" id="PF21057">
    <property type="entry name" value="Hikeshi-like_C"/>
    <property type="match status" value="1"/>
</dbReference>
<dbReference type="GO" id="GO:0005829">
    <property type="term" value="C:cytosol"/>
    <property type="evidence" value="ECO:0007669"/>
    <property type="project" value="TreeGrafter"/>
</dbReference>
<evidence type="ECO:0000313" key="4">
    <source>
        <dbReference type="EMBL" id="OTF73529.1"/>
    </source>
</evidence>
<keyword evidence="5" id="KW-1185">Reference proteome</keyword>
<dbReference type="InterPro" id="IPR008493">
    <property type="entry name" value="Hikeshi-like_N"/>
</dbReference>
<proteinExistence type="inferred from homology"/>
<dbReference type="InterPro" id="IPR048364">
    <property type="entry name" value="Hikeshi-like_C"/>
</dbReference>
<dbReference type="Pfam" id="PF05603">
    <property type="entry name" value="Hikeshi-like_N"/>
    <property type="match status" value="1"/>
</dbReference>
<comment type="caution">
    <text evidence="4">The sequence shown here is derived from an EMBL/GenBank/DDBJ whole genome shotgun (WGS) entry which is preliminary data.</text>
</comment>
<feature type="domain" description="Hikeshi-like N-terminal" evidence="2">
    <location>
        <begin position="1"/>
        <end position="123"/>
    </location>
</feature>
<evidence type="ECO:0000259" key="3">
    <source>
        <dbReference type="Pfam" id="PF21057"/>
    </source>
</evidence>
<comment type="similarity">
    <text evidence="1">Belongs to the OPI10 family.</text>
</comment>
<dbReference type="GO" id="GO:0006606">
    <property type="term" value="P:protein import into nucleus"/>
    <property type="evidence" value="ECO:0007669"/>
    <property type="project" value="TreeGrafter"/>
</dbReference>
<gene>
    <name evidence="4" type="ORF">BLA29_002235</name>
</gene>
<dbReference type="GO" id="GO:0005634">
    <property type="term" value="C:nucleus"/>
    <property type="evidence" value="ECO:0007669"/>
    <property type="project" value="TreeGrafter"/>
</dbReference>
<feature type="domain" description="Hikeshi-like C-terminal" evidence="3">
    <location>
        <begin position="133"/>
        <end position="196"/>
    </location>
</feature>
<evidence type="ECO:0000259" key="2">
    <source>
        <dbReference type="Pfam" id="PF05603"/>
    </source>
</evidence>
<reference evidence="4 5" key="1">
    <citation type="submission" date="2017-03" db="EMBL/GenBank/DDBJ databases">
        <title>Genome Survey of Euroglyphus maynei.</title>
        <authorList>
            <person name="Arlian L.G."/>
            <person name="Morgan M.S."/>
            <person name="Rider S.D."/>
        </authorList>
    </citation>
    <scope>NUCLEOTIDE SEQUENCE [LARGE SCALE GENOMIC DNA]</scope>
    <source>
        <strain evidence="4">Arlian Lab</strain>
        <tissue evidence="4">Whole body</tissue>
    </source>
</reference>
<dbReference type="PANTHER" id="PTHR12925:SF0">
    <property type="entry name" value="PROTEIN HIKESHI"/>
    <property type="match status" value="1"/>
</dbReference>
<dbReference type="InterPro" id="IPR031318">
    <property type="entry name" value="OPI10"/>
</dbReference>
<dbReference type="Proteomes" id="UP000194236">
    <property type="component" value="Unassembled WGS sequence"/>
</dbReference>
<feature type="non-terminal residue" evidence="4">
    <location>
        <position position="1"/>
    </location>
</feature>
<name>A0A1Y3AYD1_EURMA</name>
<sequence>VQTDFQQVEASKFLITIPNADSINHVVVFLTGMVPLPADMAGAVFFSFPDPSSPPSWIYLGYICNEKPSAIFKINKLKKMTTGNLVAAAGGGSFGYAQSIISHVAQIGISVESKISVAQMIADTSIMADSGTKFEQFATKMAENLYNYCASFSNCLQFLATNAAANPNQQLVPLSTINDWYSKFMRNFKQNPDFWK</sequence>
<evidence type="ECO:0000313" key="5">
    <source>
        <dbReference type="Proteomes" id="UP000194236"/>
    </source>
</evidence>
<dbReference type="GO" id="GO:0030544">
    <property type="term" value="F:Hsp70 protein binding"/>
    <property type="evidence" value="ECO:0007669"/>
    <property type="project" value="TreeGrafter"/>
</dbReference>
<dbReference type="AlphaFoldDB" id="A0A1Y3AYD1"/>
<dbReference type="PANTHER" id="PTHR12925">
    <property type="entry name" value="HIKESHI FAMILY MEMBER"/>
    <property type="match status" value="1"/>
</dbReference>
<dbReference type="GO" id="GO:0061608">
    <property type="term" value="F:nuclear import signal receptor activity"/>
    <property type="evidence" value="ECO:0007669"/>
    <property type="project" value="TreeGrafter"/>
</dbReference>
<protein>
    <submittedName>
        <fullName evidence="4">Uncharacterized protein</fullName>
    </submittedName>
</protein>
<dbReference type="OrthoDB" id="10248398at2759"/>
<accession>A0A1Y3AYD1</accession>
<dbReference type="EMBL" id="MUJZ01051191">
    <property type="protein sequence ID" value="OTF73529.1"/>
    <property type="molecule type" value="Genomic_DNA"/>
</dbReference>